<sequence>MSPLYSKVLSIYEQLKLRYRLINQSNPKLVVGSSYIFQEGWIPSDIHALNILKEKDWESYFNRGSIKNILGEHVWEHLHPKEGLIAASNCFSYLKKGGILRIAVPDGYHQSADYIKKVEPGGTGAGADDHKILYNYQSLEKMLQEAGFTTRRLEYFDESHQFHQNPWKEENGYIQRSLNNDRRNSDGKPNFTSLIIDGIKN</sequence>
<evidence type="ECO:0008006" key="3">
    <source>
        <dbReference type="Google" id="ProtNLM"/>
    </source>
</evidence>
<dbReference type="Proteomes" id="UP000267268">
    <property type="component" value="Chromosome 1"/>
</dbReference>
<accession>A0A3Q9FQI2</accession>
<protein>
    <recommendedName>
        <fullName evidence="3">Methyltransferase domain-containing protein</fullName>
    </recommendedName>
</protein>
<proteinExistence type="predicted"/>
<dbReference type="InterPro" id="IPR029063">
    <property type="entry name" value="SAM-dependent_MTases_sf"/>
</dbReference>
<dbReference type="OrthoDB" id="64188at2"/>
<evidence type="ECO:0000313" key="1">
    <source>
        <dbReference type="EMBL" id="AZQ64083.1"/>
    </source>
</evidence>
<name>A0A3Q9FQI2_9BACT</name>
<keyword evidence="2" id="KW-1185">Reference proteome</keyword>
<dbReference type="KEGG" id="fll:EI427_18160"/>
<dbReference type="AlphaFoldDB" id="A0A3Q9FQI2"/>
<organism evidence="1 2">
    <name type="scientific">Flammeovirga pectinis</name>
    <dbReference type="NCBI Taxonomy" id="2494373"/>
    <lineage>
        <taxon>Bacteria</taxon>
        <taxon>Pseudomonadati</taxon>
        <taxon>Bacteroidota</taxon>
        <taxon>Cytophagia</taxon>
        <taxon>Cytophagales</taxon>
        <taxon>Flammeovirgaceae</taxon>
        <taxon>Flammeovirga</taxon>
    </lineage>
</organism>
<dbReference type="EMBL" id="CP034562">
    <property type="protein sequence ID" value="AZQ64083.1"/>
    <property type="molecule type" value="Genomic_DNA"/>
</dbReference>
<dbReference type="RefSeq" id="WP_126617426.1">
    <property type="nucleotide sequence ID" value="NZ_CP034562.1"/>
</dbReference>
<dbReference type="SUPFAM" id="SSF53335">
    <property type="entry name" value="S-adenosyl-L-methionine-dependent methyltransferases"/>
    <property type="match status" value="1"/>
</dbReference>
<reference evidence="1 2" key="1">
    <citation type="submission" date="2018-12" db="EMBL/GenBank/DDBJ databases">
        <title>Flammeovirga pectinis sp. nov., isolated from the gut of the Korean scallop, Patinopecten yessoensis.</title>
        <authorList>
            <person name="Bae J.-W."/>
            <person name="Jeong Y.-S."/>
            <person name="Kang W."/>
        </authorList>
    </citation>
    <scope>NUCLEOTIDE SEQUENCE [LARGE SCALE GENOMIC DNA]</scope>
    <source>
        <strain evidence="1 2">L12M1</strain>
    </source>
</reference>
<gene>
    <name evidence="1" type="ORF">EI427_18160</name>
</gene>
<dbReference type="Gene3D" id="3.40.50.150">
    <property type="entry name" value="Vaccinia Virus protein VP39"/>
    <property type="match status" value="1"/>
</dbReference>
<evidence type="ECO:0000313" key="2">
    <source>
        <dbReference type="Proteomes" id="UP000267268"/>
    </source>
</evidence>